<evidence type="ECO:0000313" key="5">
    <source>
        <dbReference type="Proteomes" id="UP000177811"/>
    </source>
</evidence>
<reference evidence="4 5" key="1">
    <citation type="journal article" date="2016" name="Nat. Commun.">
        <title>Thousands of microbial genomes shed light on interconnected biogeochemical processes in an aquifer system.</title>
        <authorList>
            <person name="Anantharaman K."/>
            <person name="Brown C.T."/>
            <person name="Hug L.A."/>
            <person name="Sharon I."/>
            <person name="Castelle C.J."/>
            <person name="Probst A.J."/>
            <person name="Thomas B.C."/>
            <person name="Singh A."/>
            <person name="Wilkins M.J."/>
            <person name="Karaoz U."/>
            <person name="Brodie E.L."/>
            <person name="Williams K.H."/>
            <person name="Hubbard S.S."/>
            <person name="Banfield J.F."/>
        </authorList>
    </citation>
    <scope>NUCLEOTIDE SEQUENCE [LARGE SCALE GENOMIC DNA]</scope>
</reference>
<dbReference type="PROSITE" id="PS50164">
    <property type="entry name" value="GIY_YIG"/>
    <property type="match status" value="1"/>
</dbReference>
<dbReference type="AlphaFoldDB" id="A0A1G2KT18"/>
<feature type="region of interest" description="Disordered" evidence="2">
    <location>
        <begin position="83"/>
        <end position="111"/>
    </location>
</feature>
<comment type="similarity">
    <text evidence="1">Belongs to the UPF0213 family.</text>
</comment>
<evidence type="ECO:0000259" key="3">
    <source>
        <dbReference type="PROSITE" id="PS50164"/>
    </source>
</evidence>
<dbReference type="InterPro" id="IPR035901">
    <property type="entry name" value="GIY-YIG_endonuc_sf"/>
</dbReference>
<evidence type="ECO:0000313" key="4">
    <source>
        <dbReference type="EMBL" id="OHA02567.1"/>
    </source>
</evidence>
<comment type="caution">
    <text evidence="4">The sequence shown here is derived from an EMBL/GenBank/DDBJ whole genome shotgun (WGS) entry which is preliminary data.</text>
</comment>
<name>A0A1G2KT18_9BACT</name>
<evidence type="ECO:0000256" key="2">
    <source>
        <dbReference type="SAM" id="MobiDB-lite"/>
    </source>
</evidence>
<dbReference type="SUPFAM" id="SSF82771">
    <property type="entry name" value="GIY-YIG endonuclease"/>
    <property type="match status" value="1"/>
</dbReference>
<proteinExistence type="inferred from homology"/>
<dbReference type="PANTHER" id="PTHR34477">
    <property type="entry name" value="UPF0213 PROTEIN YHBQ"/>
    <property type="match status" value="1"/>
</dbReference>
<accession>A0A1G2KT18</accession>
<gene>
    <name evidence="4" type="ORF">A3C16_01315</name>
</gene>
<dbReference type="Proteomes" id="UP000177811">
    <property type="component" value="Unassembled WGS sequence"/>
</dbReference>
<dbReference type="Pfam" id="PF01541">
    <property type="entry name" value="GIY-YIG"/>
    <property type="match status" value="1"/>
</dbReference>
<feature type="compositionally biased region" description="Basic and acidic residues" evidence="2">
    <location>
        <begin position="83"/>
        <end position="98"/>
    </location>
</feature>
<evidence type="ECO:0000256" key="1">
    <source>
        <dbReference type="ARBA" id="ARBA00007435"/>
    </source>
</evidence>
<sequence length="111" mass="12858">MHAVYLIQNSETRELYFGVTADLAKRLQEHNAGGKKFTTRKIGIWQYIYIEAYRSRTDALDRERQLKRHANGKQQLLKRLKRSLLEPKIGEGRSERTSGDCLPKTQLPANS</sequence>
<organism evidence="4 5">
    <name type="scientific">Candidatus Sungbacteria bacterium RIFCSPHIGHO2_02_FULL_51_29</name>
    <dbReference type="NCBI Taxonomy" id="1802273"/>
    <lineage>
        <taxon>Bacteria</taxon>
        <taxon>Candidatus Sungiibacteriota</taxon>
    </lineage>
</organism>
<dbReference type="InterPro" id="IPR000305">
    <property type="entry name" value="GIY-YIG_endonuc"/>
</dbReference>
<dbReference type="InterPro" id="IPR050190">
    <property type="entry name" value="UPF0213_domain"/>
</dbReference>
<protein>
    <recommendedName>
        <fullName evidence="3">GIY-YIG domain-containing protein</fullName>
    </recommendedName>
</protein>
<dbReference type="EMBL" id="MHQL01000030">
    <property type="protein sequence ID" value="OHA02567.1"/>
    <property type="molecule type" value="Genomic_DNA"/>
</dbReference>
<dbReference type="Gene3D" id="3.40.1440.10">
    <property type="entry name" value="GIY-YIG endonuclease"/>
    <property type="match status" value="1"/>
</dbReference>
<dbReference type="PANTHER" id="PTHR34477:SF1">
    <property type="entry name" value="UPF0213 PROTEIN YHBQ"/>
    <property type="match status" value="1"/>
</dbReference>
<feature type="domain" description="GIY-YIG" evidence="3">
    <location>
        <begin position="1"/>
        <end position="79"/>
    </location>
</feature>